<evidence type="ECO:0000313" key="3">
    <source>
        <dbReference type="EMBL" id="KAL0955493.1"/>
    </source>
</evidence>
<reference evidence="4" key="1">
    <citation type="submission" date="2024-06" db="EMBL/GenBank/DDBJ databases">
        <title>Multi-omics analyses provide insights into the biosynthesis of the anticancer antibiotic pleurotin in Hohenbuehelia grisea.</title>
        <authorList>
            <person name="Weaver J.A."/>
            <person name="Alberti F."/>
        </authorList>
    </citation>
    <scope>NUCLEOTIDE SEQUENCE [LARGE SCALE GENOMIC DNA]</scope>
    <source>
        <strain evidence="4">T-177</strain>
    </source>
</reference>
<keyword evidence="4" id="KW-1185">Reference proteome</keyword>
<feature type="compositionally biased region" description="Polar residues" evidence="1">
    <location>
        <begin position="297"/>
        <end position="314"/>
    </location>
</feature>
<dbReference type="Proteomes" id="UP001556367">
    <property type="component" value="Unassembled WGS sequence"/>
</dbReference>
<feature type="region of interest" description="Disordered" evidence="1">
    <location>
        <begin position="448"/>
        <end position="480"/>
    </location>
</feature>
<feature type="region of interest" description="Disordered" evidence="1">
    <location>
        <begin position="230"/>
        <end position="255"/>
    </location>
</feature>
<accession>A0ABR3JJK8</accession>
<feature type="compositionally biased region" description="Polar residues" evidence="1">
    <location>
        <begin position="448"/>
        <end position="462"/>
    </location>
</feature>
<keyword evidence="2" id="KW-1133">Transmembrane helix</keyword>
<keyword evidence="2" id="KW-0812">Transmembrane</keyword>
<protein>
    <submittedName>
        <fullName evidence="3">Uncharacterized protein</fullName>
    </submittedName>
</protein>
<dbReference type="EMBL" id="JASNQZ010000006">
    <property type="protein sequence ID" value="KAL0955493.1"/>
    <property type="molecule type" value="Genomic_DNA"/>
</dbReference>
<evidence type="ECO:0000256" key="2">
    <source>
        <dbReference type="SAM" id="Phobius"/>
    </source>
</evidence>
<keyword evidence="2" id="KW-0472">Membrane</keyword>
<comment type="caution">
    <text evidence="3">The sequence shown here is derived from an EMBL/GenBank/DDBJ whole genome shotgun (WGS) entry which is preliminary data.</text>
</comment>
<feature type="region of interest" description="Disordered" evidence="1">
    <location>
        <begin position="167"/>
        <end position="191"/>
    </location>
</feature>
<sequence>MHWCKSTAPPLLTSPDNFLPFSWMASATYSSLVTRATGAGRKQSRKLSVTAIASIAVGAFAIICIALSVLVYVRTRRKRRTGNFNGPTKLVKSKPSLEFLQHPPPPLRPSRSHSPVPSAPYPHMTQAPRSIPPSAPYYTSNPPPSFVIQTRQDRGFGPYHVRARSRSQTGFSADSGSRHQATTPSVRYPDQTTVLKPPTIHKHIRGESEVSGISDILAYLPLVFPPSPPTSHAPLSPLQASYSPSPDSSYSPSIAPSSRLYADSEIFVAPPDAPPIPATQSRRSFLPSLRSLDPDSCQPSSKPSAPSLTPTSSKSSQDDDTASIASDAAFKIGKILKARAKRSTKHMGDGVLERSFSNVSRIERDNSIKSAYSSYSTRPRVKTKRVPLPQLSIDPPATLETLVEMPTPPQSAAFSMLSTMTATPTTPVPPSPRWSLLTPALCDDTKTFESGLSSPRWSSSTAVHAPSVARGEDTKSFLEM</sequence>
<feature type="compositionally biased region" description="Basic and acidic residues" evidence="1">
    <location>
        <begin position="470"/>
        <end position="480"/>
    </location>
</feature>
<dbReference type="CDD" id="cd12087">
    <property type="entry name" value="TM_EGFR-like"/>
    <property type="match status" value="1"/>
</dbReference>
<feature type="transmembrane region" description="Helical" evidence="2">
    <location>
        <begin position="51"/>
        <end position="73"/>
    </location>
</feature>
<proteinExistence type="predicted"/>
<evidence type="ECO:0000313" key="4">
    <source>
        <dbReference type="Proteomes" id="UP001556367"/>
    </source>
</evidence>
<name>A0ABR3JJK8_9AGAR</name>
<evidence type="ECO:0000256" key="1">
    <source>
        <dbReference type="SAM" id="MobiDB-lite"/>
    </source>
</evidence>
<gene>
    <name evidence="3" type="ORF">HGRIS_001733</name>
</gene>
<feature type="compositionally biased region" description="Low complexity" evidence="1">
    <location>
        <begin position="240"/>
        <end position="255"/>
    </location>
</feature>
<feature type="compositionally biased region" description="Pro residues" evidence="1">
    <location>
        <begin position="130"/>
        <end position="142"/>
    </location>
</feature>
<feature type="region of interest" description="Disordered" evidence="1">
    <location>
        <begin position="81"/>
        <end position="142"/>
    </location>
</feature>
<organism evidence="3 4">
    <name type="scientific">Hohenbuehelia grisea</name>
    <dbReference type="NCBI Taxonomy" id="104357"/>
    <lineage>
        <taxon>Eukaryota</taxon>
        <taxon>Fungi</taxon>
        <taxon>Dikarya</taxon>
        <taxon>Basidiomycota</taxon>
        <taxon>Agaricomycotina</taxon>
        <taxon>Agaricomycetes</taxon>
        <taxon>Agaricomycetidae</taxon>
        <taxon>Agaricales</taxon>
        <taxon>Pleurotineae</taxon>
        <taxon>Pleurotaceae</taxon>
        <taxon>Hohenbuehelia</taxon>
    </lineage>
</organism>
<feature type="region of interest" description="Disordered" evidence="1">
    <location>
        <begin position="288"/>
        <end position="322"/>
    </location>
</feature>